<dbReference type="Proteomes" id="UP000237438">
    <property type="component" value="Unassembled WGS sequence"/>
</dbReference>
<feature type="region of interest" description="Disordered" evidence="1">
    <location>
        <begin position="417"/>
        <end position="458"/>
    </location>
</feature>
<gene>
    <name evidence="2" type="ORF">EPUL_003441</name>
</gene>
<feature type="region of interest" description="Disordered" evidence="1">
    <location>
        <begin position="487"/>
        <end position="508"/>
    </location>
</feature>
<protein>
    <submittedName>
        <fullName evidence="2">Uncharacterized protein</fullName>
    </submittedName>
</protein>
<dbReference type="OrthoDB" id="4174342at2759"/>
<feature type="compositionally biased region" description="Polar residues" evidence="1">
    <location>
        <begin position="100"/>
        <end position="117"/>
    </location>
</feature>
<sequence>MSPEAISPYSDRPIRPLPKRRYPPMFYHSYNFRGETGSNGTIESLNSGERKRFDELEKNYVSRRNDKDLTGEIEEAAYSDWIFSRRSIDTTTGSYSFFQKSDTKNYNSQPPGSTASSIDGYDSFENTNNKKKRKIPTPGESNLNGIRISGDMIGSSSHDDLEDLVHQSQSSLQGICGPGRGRYGRNRNGRSPINTFSDGSINWNGVRSSKQRQAQWSSPPESAGIISRSIATANAERNLGTTSRSQEDASLIQHVSKKSSPASAQFTFSCDTQVPGWPGLNTSLTAQQNPLPTRMSTHATQTSPKVFSKQSTVCPKEVPLVQPYASNGVKQNHDQVTSMKKTRRRTGKDYLTAAKQRRHQQGYRNYHSPVAAEEIWICEFCEYERIFGTPPEALIRQYEIKDRRARKQEAERRRLLEKAKMKGRKAKKGNKSSSKSTLNHDRQSQLQNQNVHSSSTDKACLQNQTYSNNNEEYIKDDFDHTAGFVQDQPSKLLTPPPNLSDIESTPSDLGICTDSRINVSNENFAAT</sequence>
<name>A0A2S4PMU5_9PEZI</name>
<keyword evidence="3" id="KW-1185">Reference proteome</keyword>
<evidence type="ECO:0000313" key="3">
    <source>
        <dbReference type="Proteomes" id="UP000237438"/>
    </source>
</evidence>
<feature type="compositionally biased region" description="Polar residues" evidence="1">
    <location>
        <begin position="444"/>
        <end position="458"/>
    </location>
</feature>
<dbReference type="EMBL" id="PEDP01001661">
    <property type="protein sequence ID" value="POS83357.1"/>
    <property type="molecule type" value="Genomic_DNA"/>
</dbReference>
<proteinExistence type="predicted"/>
<comment type="caution">
    <text evidence="2">The sequence shown here is derived from an EMBL/GenBank/DDBJ whole genome shotgun (WGS) entry which is preliminary data.</text>
</comment>
<reference evidence="2 3" key="1">
    <citation type="submission" date="2017-10" db="EMBL/GenBank/DDBJ databases">
        <title>Development of genomic resources for the powdery mildew, Erysiphe pulchra.</title>
        <authorList>
            <person name="Wadl P.A."/>
            <person name="Mack B.M."/>
            <person name="Moore G."/>
            <person name="Beltz S.B."/>
        </authorList>
    </citation>
    <scope>NUCLEOTIDE SEQUENCE [LARGE SCALE GENOMIC DNA]</scope>
    <source>
        <strain evidence="2">Cflorida</strain>
    </source>
</reference>
<dbReference type="STRING" id="225359.A0A2S4PMU5"/>
<feature type="compositionally biased region" description="Basic residues" evidence="1">
    <location>
        <begin position="421"/>
        <end position="430"/>
    </location>
</feature>
<organism evidence="2 3">
    <name type="scientific">Erysiphe pulchra</name>
    <dbReference type="NCBI Taxonomy" id="225359"/>
    <lineage>
        <taxon>Eukaryota</taxon>
        <taxon>Fungi</taxon>
        <taxon>Dikarya</taxon>
        <taxon>Ascomycota</taxon>
        <taxon>Pezizomycotina</taxon>
        <taxon>Leotiomycetes</taxon>
        <taxon>Erysiphales</taxon>
        <taxon>Erysiphaceae</taxon>
        <taxon>Erysiphe</taxon>
    </lineage>
</organism>
<feature type="region of interest" description="Disordered" evidence="1">
    <location>
        <begin position="100"/>
        <end position="146"/>
    </location>
</feature>
<feature type="region of interest" description="Disordered" evidence="1">
    <location>
        <begin position="1"/>
        <end position="20"/>
    </location>
</feature>
<dbReference type="AlphaFoldDB" id="A0A2S4PMU5"/>
<evidence type="ECO:0000313" key="2">
    <source>
        <dbReference type="EMBL" id="POS83357.1"/>
    </source>
</evidence>
<evidence type="ECO:0000256" key="1">
    <source>
        <dbReference type="SAM" id="MobiDB-lite"/>
    </source>
</evidence>
<feature type="region of interest" description="Disordered" evidence="1">
    <location>
        <begin position="165"/>
        <end position="194"/>
    </location>
</feature>
<accession>A0A2S4PMU5</accession>